<dbReference type="InterPro" id="IPR013783">
    <property type="entry name" value="Ig-like_fold"/>
</dbReference>
<evidence type="ECO:0000256" key="6">
    <source>
        <dbReference type="ARBA" id="ARBA00022771"/>
    </source>
</evidence>
<dbReference type="Gene3D" id="2.60.40.10">
    <property type="entry name" value="Immunoglobulins"/>
    <property type="match status" value="1"/>
</dbReference>
<dbReference type="GO" id="GO:0007399">
    <property type="term" value="P:nervous system development"/>
    <property type="evidence" value="ECO:0007669"/>
    <property type="project" value="UniProtKB-ARBA"/>
</dbReference>
<dbReference type="Gene3D" id="3.30.40.10">
    <property type="entry name" value="Zinc/RING finger domain, C3HC4 (zinc finger)"/>
    <property type="match status" value="1"/>
</dbReference>
<dbReference type="SMART" id="SM00336">
    <property type="entry name" value="BBOX"/>
    <property type="match status" value="2"/>
</dbReference>
<evidence type="ECO:0000256" key="5">
    <source>
        <dbReference type="ARBA" id="ARBA00022737"/>
    </source>
</evidence>
<evidence type="ECO:0000313" key="12">
    <source>
        <dbReference type="Ensembl" id="ENSATEP00000000736.1"/>
    </source>
</evidence>
<evidence type="ECO:0000256" key="1">
    <source>
        <dbReference type="ARBA" id="ARBA00000900"/>
    </source>
</evidence>
<dbReference type="PANTHER" id="PTHR25462">
    <property type="entry name" value="BONUS, ISOFORM C-RELATED"/>
    <property type="match status" value="1"/>
</dbReference>
<feature type="repeat" description="Filamin" evidence="9">
    <location>
        <begin position="383"/>
        <end position="486"/>
    </location>
</feature>
<dbReference type="PANTHER" id="PTHR25462:SF291">
    <property type="entry name" value="E3 UBIQUITIN-PROTEIN LIGASE TRIM45"/>
    <property type="match status" value="1"/>
</dbReference>
<keyword evidence="4" id="KW-0479">Metal-binding</keyword>
<dbReference type="RefSeq" id="XP_026231520.1">
    <property type="nucleotide sequence ID" value="XM_026375735.2"/>
</dbReference>
<evidence type="ECO:0000259" key="10">
    <source>
        <dbReference type="PROSITE" id="PS50089"/>
    </source>
</evidence>
<dbReference type="SUPFAM" id="SSF57850">
    <property type="entry name" value="RING/U-box"/>
    <property type="match status" value="1"/>
</dbReference>
<dbReference type="Ensembl" id="ENSATET00000000751.3">
    <property type="protein sequence ID" value="ENSATEP00000000736.1"/>
    <property type="gene ID" value="ENSATEG00000000552.3"/>
</dbReference>
<dbReference type="InterPro" id="IPR000315">
    <property type="entry name" value="Znf_B-box"/>
</dbReference>
<name>A0A3Q1I869_ANATE</name>
<dbReference type="AlphaFoldDB" id="A0A3Q1I869"/>
<dbReference type="GO" id="GO:0005654">
    <property type="term" value="C:nucleoplasm"/>
    <property type="evidence" value="ECO:0007669"/>
    <property type="project" value="TreeGrafter"/>
</dbReference>
<dbReference type="GO" id="GO:0008270">
    <property type="term" value="F:zinc ion binding"/>
    <property type="evidence" value="ECO:0007669"/>
    <property type="project" value="UniProtKB-KW"/>
</dbReference>
<dbReference type="Gene3D" id="3.30.160.60">
    <property type="entry name" value="Classic Zinc Finger"/>
    <property type="match status" value="1"/>
</dbReference>
<gene>
    <name evidence="12" type="primary">TRIM45</name>
</gene>
<evidence type="ECO:0000259" key="11">
    <source>
        <dbReference type="PROSITE" id="PS50119"/>
    </source>
</evidence>
<dbReference type="InterPro" id="IPR001298">
    <property type="entry name" value="Filamin/ABP280_rpt"/>
</dbReference>
<dbReference type="InterPro" id="IPR047153">
    <property type="entry name" value="TRIM45/56/19-like"/>
</dbReference>
<dbReference type="Pfam" id="PF13445">
    <property type="entry name" value="zf-RING_UBOX"/>
    <property type="match status" value="1"/>
</dbReference>
<dbReference type="InterPro" id="IPR017868">
    <property type="entry name" value="Filamin/ABP280_repeat-like"/>
</dbReference>
<dbReference type="SMART" id="SM00557">
    <property type="entry name" value="IG_FLMN"/>
    <property type="match status" value="1"/>
</dbReference>
<reference evidence="12" key="2">
    <citation type="submission" date="2025-08" db="UniProtKB">
        <authorList>
            <consortium name="Ensembl"/>
        </authorList>
    </citation>
    <scope>IDENTIFICATION</scope>
</reference>
<evidence type="ECO:0000256" key="7">
    <source>
        <dbReference type="ARBA" id="ARBA00022833"/>
    </source>
</evidence>
<dbReference type="SUPFAM" id="SSF81296">
    <property type="entry name" value="E set domains"/>
    <property type="match status" value="1"/>
</dbReference>
<dbReference type="Pfam" id="PF00630">
    <property type="entry name" value="Filamin"/>
    <property type="match status" value="1"/>
</dbReference>
<dbReference type="CDD" id="cd19809">
    <property type="entry name" value="Bbox1_TRIM45_C-X"/>
    <property type="match status" value="1"/>
</dbReference>
<dbReference type="InParanoid" id="A0A3Q1I869"/>
<dbReference type="InterPro" id="IPR014756">
    <property type="entry name" value="Ig_E-set"/>
</dbReference>
<dbReference type="PROSITE" id="PS50194">
    <property type="entry name" value="FILAMIN_REPEAT"/>
    <property type="match status" value="1"/>
</dbReference>
<dbReference type="GeneTree" id="ENSGT00940000154334"/>
<dbReference type="InterPro" id="IPR013083">
    <property type="entry name" value="Znf_RING/FYVE/PHD"/>
</dbReference>
<organism evidence="12 13">
    <name type="scientific">Anabas testudineus</name>
    <name type="common">Climbing perch</name>
    <name type="synonym">Anthias testudineus</name>
    <dbReference type="NCBI Taxonomy" id="64144"/>
    <lineage>
        <taxon>Eukaryota</taxon>
        <taxon>Metazoa</taxon>
        <taxon>Chordata</taxon>
        <taxon>Craniata</taxon>
        <taxon>Vertebrata</taxon>
        <taxon>Euteleostomi</taxon>
        <taxon>Actinopterygii</taxon>
        <taxon>Neopterygii</taxon>
        <taxon>Teleostei</taxon>
        <taxon>Neoteleostei</taxon>
        <taxon>Acanthomorphata</taxon>
        <taxon>Anabantaria</taxon>
        <taxon>Anabantiformes</taxon>
        <taxon>Anabantoidei</taxon>
        <taxon>Anabantidae</taxon>
        <taxon>Anabas</taxon>
    </lineage>
</organism>
<evidence type="ECO:0000313" key="13">
    <source>
        <dbReference type="Proteomes" id="UP000265040"/>
    </source>
</evidence>
<evidence type="ECO:0000256" key="8">
    <source>
        <dbReference type="PROSITE-ProRule" id="PRU00024"/>
    </source>
</evidence>
<dbReference type="SMART" id="SM00184">
    <property type="entry name" value="RING"/>
    <property type="match status" value="1"/>
</dbReference>
<comment type="catalytic activity">
    <reaction evidence="1">
        <text>S-ubiquitinyl-[E2 ubiquitin-conjugating enzyme]-L-cysteine + [acceptor protein]-L-lysine = [E2 ubiquitin-conjugating enzyme]-L-cysteine + N(6)-ubiquitinyl-[acceptor protein]-L-lysine.</text>
        <dbReference type="EC" id="2.3.2.27"/>
    </reaction>
</comment>
<dbReference type="OrthoDB" id="264520at2759"/>
<protein>
    <recommendedName>
        <fullName evidence="3">RING-type E3 ubiquitin transferase</fullName>
        <ecNumber evidence="3">2.3.2.27</ecNumber>
    </recommendedName>
</protein>
<dbReference type="PROSITE" id="PS50119">
    <property type="entry name" value="ZF_BBOX"/>
    <property type="match status" value="1"/>
</dbReference>
<dbReference type="InterPro" id="IPR001841">
    <property type="entry name" value="Znf_RING"/>
</dbReference>
<dbReference type="Proteomes" id="UP000265040">
    <property type="component" value="Chromosome 21"/>
</dbReference>
<evidence type="ECO:0000256" key="9">
    <source>
        <dbReference type="PROSITE-ProRule" id="PRU00087"/>
    </source>
</evidence>
<accession>A0A3Q1I869</accession>
<dbReference type="GeneID" id="113172722"/>
<dbReference type="Pfam" id="PF00643">
    <property type="entry name" value="zf-B_box"/>
    <property type="match status" value="1"/>
</dbReference>
<feature type="domain" description="RING-type" evidence="10">
    <location>
        <begin position="22"/>
        <end position="82"/>
    </location>
</feature>
<reference evidence="12" key="3">
    <citation type="submission" date="2025-09" db="UniProtKB">
        <authorList>
            <consortium name="Ensembl"/>
        </authorList>
    </citation>
    <scope>IDENTIFICATION</scope>
</reference>
<sequence length="571" mass="62394">MSEPEHKENEPNGELVNPRAVCNMCRRLYRDPKILPCLHTFCSDCIGRLEPFSASARSQRDGDAAEAERPAVTVTVLCPDCDFEVDIPASGPAGLSTDHLALDEVFLETLVRDGPLGCDLCGEGGAESRCEVCCVNLCEFCCQAHRRQKRTASHSVQALKELKSRGRICRPVLCSLHPGQELRLFCEPCDLPVCLECAATLHRDHHCCPTRDVINHHGGRIRELVTGRLRPRLERLEESLHKVELSQEALQVRVDATAIEVRAFARGYASAVEAHCLSLLRRLEELRVQRRNQLHLQGAQLQQALQDVRGSVEFAERLLSCGSDAEILSAKGVTLKRLTGLAESSYDPHPAAVAPDDGSSISFMPREPAGEVDGYPVVGVINSKTVDLSKCTIEGEGLHQGRQSQQGHFTLLCRDSAGEQLARGGENVLVSIVHKEKKNCKVETTVIDNNDGSYSVSYTPEEPGMYSVWVCVKAQHVKGSPFVLNVKKKFRQHSGKFHCCCFCSSGGAKEARCGCPGTMPGGFKGCGHGHKGHPGKPHWSCCGSTTEKSECLPQSVLAAVSPRSHLRTVEL</sequence>
<dbReference type="PROSITE" id="PS50089">
    <property type="entry name" value="ZF_RING_2"/>
    <property type="match status" value="1"/>
</dbReference>
<comment type="similarity">
    <text evidence="2">Belongs to the TRIM/RBCC family.</text>
</comment>
<dbReference type="EC" id="2.3.2.27" evidence="3"/>
<evidence type="ECO:0000256" key="3">
    <source>
        <dbReference type="ARBA" id="ARBA00012483"/>
    </source>
</evidence>
<dbReference type="SUPFAM" id="SSF57845">
    <property type="entry name" value="B-box zinc-binding domain"/>
    <property type="match status" value="1"/>
</dbReference>
<dbReference type="InterPro" id="IPR017907">
    <property type="entry name" value="Znf_RING_CS"/>
</dbReference>
<keyword evidence="13" id="KW-1185">Reference proteome</keyword>
<feature type="domain" description="B box-type" evidence="11">
    <location>
        <begin position="169"/>
        <end position="210"/>
    </location>
</feature>
<dbReference type="PROSITE" id="PS00518">
    <property type="entry name" value="ZF_RING_1"/>
    <property type="match status" value="1"/>
</dbReference>
<keyword evidence="5" id="KW-0677">Repeat</keyword>
<evidence type="ECO:0000256" key="4">
    <source>
        <dbReference type="ARBA" id="ARBA00022723"/>
    </source>
</evidence>
<keyword evidence="7" id="KW-0862">Zinc</keyword>
<dbReference type="STRING" id="64144.ENSATEP00000000736"/>
<reference evidence="12" key="1">
    <citation type="submission" date="2021-04" db="EMBL/GenBank/DDBJ databases">
        <authorList>
            <consortium name="Wellcome Sanger Institute Data Sharing"/>
        </authorList>
    </citation>
    <scope>NUCLEOTIDE SEQUENCE [LARGE SCALE GENOMIC DNA]</scope>
</reference>
<keyword evidence="6 8" id="KW-0863">Zinc-finger</keyword>
<dbReference type="GO" id="GO:0061630">
    <property type="term" value="F:ubiquitin protein ligase activity"/>
    <property type="evidence" value="ECO:0007669"/>
    <property type="project" value="UniProtKB-EC"/>
</dbReference>
<evidence type="ECO:0000256" key="2">
    <source>
        <dbReference type="ARBA" id="ARBA00008518"/>
    </source>
</evidence>
<proteinExistence type="inferred from homology"/>
<dbReference type="InterPro" id="IPR027370">
    <property type="entry name" value="Znf-RING_euk"/>
</dbReference>